<dbReference type="OrthoDB" id="8683598at2"/>
<keyword evidence="7" id="KW-0808">Transferase</keyword>
<dbReference type="Gene3D" id="3.40.50.300">
    <property type="entry name" value="P-loop containing nucleotide triphosphate hydrolases"/>
    <property type="match status" value="1"/>
</dbReference>
<keyword evidence="4" id="KW-0547">Nucleotide-binding</keyword>
<dbReference type="PANTHER" id="PTHR42788:SF13">
    <property type="entry name" value="ALIPHATIC SULFONATES IMPORT ATP-BINDING PROTEIN SSUB"/>
    <property type="match status" value="1"/>
</dbReference>
<evidence type="ECO:0000256" key="4">
    <source>
        <dbReference type="ARBA" id="ARBA00022741"/>
    </source>
</evidence>
<keyword evidence="2" id="KW-0813">Transport</keyword>
<keyword evidence="3" id="KW-1003">Cell membrane</keyword>
<evidence type="ECO:0000259" key="6">
    <source>
        <dbReference type="PROSITE" id="PS50893"/>
    </source>
</evidence>
<dbReference type="RefSeq" id="WP_088709712.1">
    <property type="nucleotide sequence ID" value="NZ_LSTO01000001.1"/>
</dbReference>
<organism evidence="7 8">
    <name type="scientific">Noviherbaspirillum denitrificans</name>
    <dbReference type="NCBI Taxonomy" id="1968433"/>
    <lineage>
        <taxon>Bacteria</taxon>
        <taxon>Pseudomonadati</taxon>
        <taxon>Pseudomonadota</taxon>
        <taxon>Betaproteobacteria</taxon>
        <taxon>Burkholderiales</taxon>
        <taxon>Oxalobacteraceae</taxon>
        <taxon>Noviherbaspirillum</taxon>
    </lineage>
</organism>
<comment type="similarity">
    <text evidence="1">Belongs to the ABC transporter superfamily.</text>
</comment>
<dbReference type="InterPro" id="IPR027417">
    <property type="entry name" value="P-loop_NTPase"/>
</dbReference>
<feature type="domain" description="ABC transporter" evidence="6">
    <location>
        <begin position="7"/>
        <end position="236"/>
    </location>
</feature>
<dbReference type="SMART" id="SM00382">
    <property type="entry name" value="AAA"/>
    <property type="match status" value="1"/>
</dbReference>
<dbReference type="InterPro" id="IPR003593">
    <property type="entry name" value="AAA+_ATPase"/>
</dbReference>
<reference evidence="7 8" key="1">
    <citation type="submission" date="2016-02" db="EMBL/GenBank/DDBJ databases">
        <authorList>
            <person name="Wen L."/>
            <person name="He K."/>
            <person name="Yang H."/>
        </authorList>
    </citation>
    <scope>NUCLEOTIDE SEQUENCE [LARGE SCALE GENOMIC DNA]</scope>
    <source>
        <strain evidence="7 8">TSA40</strain>
    </source>
</reference>
<evidence type="ECO:0000256" key="1">
    <source>
        <dbReference type="ARBA" id="ARBA00005417"/>
    </source>
</evidence>
<dbReference type="Proteomes" id="UP000197535">
    <property type="component" value="Unassembled WGS sequence"/>
</dbReference>
<dbReference type="PANTHER" id="PTHR42788">
    <property type="entry name" value="TAURINE IMPORT ATP-BINDING PROTEIN-RELATED"/>
    <property type="match status" value="1"/>
</dbReference>
<dbReference type="PROSITE" id="PS50893">
    <property type="entry name" value="ABC_TRANSPORTER_2"/>
    <property type="match status" value="1"/>
</dbReference>
<dbReference type="Pfam" id="PF00005">
    <property type="entry name" value="ABC_tran"/>
    <property type="match status" value="1"/>
</dbReference>
<dbReference type="InterPro" id="IPR003439">
    <property type="entry name" value="ABC_transporter-like_ATP-bd"/>
</dbReference>
<dbReference type="PROSITE" id="PS00211">
    <property type="entry name" value="ABC_TRANSPORTER_1"/>
    <property type="match status" value="1"/>
</dbReference>
<keyword evidence="3" id="KW-0472">Membrane</keyword>
<evidence type="ECO:0000256" key="5">
    <source>
        <dbReference type="ARBA" id="ARBA00022840"/>
    </source>
</evidence>
<name>A0A254TQB8_9BURK</name>
<sequence>MTEPAQIHISKLGKEFIGTNGKVTALRDVSLSVRRGEFCCLVGPSGCGKTTLLRIVAGLETHTSGELHLAHFDRSKPLHSMVFQEQSVFPWMTVERNVEYGLKMRGVPAAERRDVVLHYLDKVGLSAFRNAYPHQLSGGMKQRVSIARAFANDPEILLMDEPFAALDEQNKAILQEELLRIWEESKKTVLFITHSIDEALVLSDRALVMTARPGTLKADIPVTLARPRGAYDVRSSEGYGELSTRLWRELREEVLNSRSQAGAA</sequence>
<evidence type="ECO:0000313" key="8">
    <source>
        <dbReference type="Proteomes" id="UP000197535"/>
    </source>
</evidence>
<gene>
    <name evidence="7" type="ORF">AYR66_13735</name>
</gene>
<keyword evidence="8" id="KW-1185">Reference proteome</keyword>
<dbReference type="GO" id="GO:0016887">
    <property type="term" value="F:ATP hydrolysis activity"/>
    <property type="evidence" value="ECO:0007669"/>
    <property type="project" value="InterPro"/>
</dbReference>
<evidence type="ECO:0000256" key="2">
    <source>
        <dbReference type="ARBA" id="ARBA00022448"/>
    </source>
</evidence>
<dbReference type="SUPFAM" id="SSF52540">
    <property type="entry name" value="P-loop containing nucleoside triphosphate hydrolases"/>
    <property type="match status" value="1"/>
</dbReference>
<evidence type="ECO:0000313" key="7">
    <source>
        <dbReference type="EMBL" id="OWW22853.1"/>
    </source>
</evidence>
<keyword evidence="5" id="KW-0067">ATP-binding</keyword>
<dbReference type="AlphaFoldDB" id="A0A254TQB8"/>
<accession>A0A254TQB8</accession>
<dbReference type="CDD" id="cd03293">
    <property type="entry name" value="ABC_NrtD_SsuB_transporters"/>
    <property type="match status" value="1"/>
</dbReference>
<dbReference type="GO" id="GO:0005524">
    <property type="term" value="F:ATP binding"/>
    <property type="evidence" value="ECO:0007669"/>
    <property type="project" value="UniProtKB-KW"/>
</dbReference>
<comment type="caution">
    <text evidence="7">The sequence shown here is derived from an EMBL/GenBank/DDBJ whole genome shotgun (WGS) entry which is preliminary data.</text>
</comment>
<dbReference type="GO" id="GO:0016757">
    <property type="term" value="F:glycosyltransferase activity"/>
    <property type="evidence" value="ECO:0007669"/>
    <property type="project" value="UniProtKB-KW"/>
</dbReference>
<evidence type="ECO:0000256" key="3">
    <source>
        <dbReference type="ARBA" id="ARBA00022475"/>
    </source>
</evidence>
<dbReference type="InterPro" id="IPR017871">
    <property type="entry name" value="ABC_transporter-like_CS"/>
</dbReference>
<protein>
    <submittedName>
        <fullName evidence="7">Mannosyltransferase</fullName>
    </submittedName>
</protein>
<dbReference type="InterPro" id="IPR050166">
    <property type="entry name" value="ABC_transporter_ATP-bind"/>
</dbReference>
<dbReference type="EMBL" id="LSTO01000001">
    <property type="protein sequence ID" value="OWW22853.1"/>
    <property type="molecule type" value="Genomic_DNA"/>
</dbReference>
<proteinExistence type="inferred from homology"/>
<keyword evidence="7" id="KW-0328">Glycosyltransferase</keyword>